<dbReference type="PRINTS" id="PR00830">
    <property type="entry name" value="ENDOLAPTASE"/>
</dbReference>
<dbReference type="InterPro" id="IPR004482">
    <property type="entry name" value="Mg_chelat-rel"/>
</dbReference>
<reference evidence="3" key="1">
    <citation type="journal article" date="2015" name="Nature">
        <title>Complex archaea that bridge the gap between prokaryotes and eukaryotes.</title>
        <authorList>
            <person name="Spang A."/>
            <person name="Saw J.H."/>
            <person name="Jorgensen S.L."/>
            <person name="Zaremba-Niedzwiedzka K."/>
            <person name="Martijn J."/>
            <person name="Lind A.E."/>
            <person name="van Eijk R."/>
            <person name="Schleper C."/>
            <person name="Guy L."/>
            <person name="Ettema T.J."/>
        </authorList>
    </citation>
    <scope>NUCLEOTIDE SEQUENCE</scope>
</reference>
<dbReference type="SUPFAM" id="SSF52540">
    <property type="entry name" value="P-loop containing nucleoside triphosphate hydrolases"/>
    <property type="match status" value="1"/>
</dbReference>
<dbReference type="InterPro" id="IPR000523">
    <property type="entry name" value="Mg_chelatse_chII-like_cat_dom"/>
</dbReference>
<dbReference type="SUPFAM" id="SSF54211">
    <property type="entry name" value="Ribosomal protein S5 domain 2-like"/>
    <property type="match status" value="1"/>
</dbReference>
<dbReference type="SMART" id="SM00382">
    <property type="entry name" value="AAA"/>
    <property type="match status" value="1"/>
</dbReference>
<sequence length="506" mass="55824">MFARVHSVHYLGLDTFKVEVEVDIVAGLPSFNIVGLPDAAIKESRERVRSAIQNSEYDFPLRKITVNLAPADVKKEGPSFDLPIAIAILKATGQIKKDLSAFGYVGELSLKGNVRSINGSLLLAEAAKKGGKKVLLLPKENAKEASLIQGIEIVPASSLKEAVEHLNESAVIEPYGRKPVKVAEQEYSEDIEEVKGQLFAKRALEIAAAGGHNVLMVGSPGAGKSMLAKRLPTIMPPMTEAQIVAVTKIYSVNGMTGNGSSVVQNRPFRSPHHTISSAALIGGGSNPKPGEISLSHFGVLFLDELTEFRKDVLEALRQPLEDGKVCISRVQRQHTYPANICLVAAMNPCRCGYYGDKVKQCKCTPNEIRRYRQKLSGPLLERIDLHVGVDRLSKEELLSHNKSESSEVIRGRVAKASNLQRQRFKSHFKRNAIMKTTDMKNFCALEKESLDFLENAIEKLGLSGRSYDKVLKISRTIADLAESEIIKKEHLAEAIQFRQYDRQTIY</sequence>
<dbReference type="EMBL" id="LAZR01007601">
    <property type="protein sequence ID" value="KKM84207.1"/>
    <property type="molecule type" value="Genomic_DNA"/>
</dbReference>
<feature type="domain" description="AAA+ ATPase" evidence="2">
    <location>
        <begin position="210"/>
        <end position="393"/>
    </location>
</feature>
<gene>
    <name evidence="3" type="ORF">LCGC14_1301570</name>
</gene>
<dbReference type="GO" id="GO:0005524">
    <property type="term" value="F:ATP binding"/>
    <property type="evidence" value="ECO:0007669"/>
    <property type="project" value="InterPro"/>
</dbReference>
<dbReference type="InterPro" id="IPR045006">
    <property type="entry name" value="CHLI-like"/>
</dbReference>
<comment type="caution">
    <text evidence="3">The sequence shown here is derived from an EMBL/GenBank/DDBJ whole genome shotgun (WGS) entry which is preliminary data.</text>
</comment>
<dbReference type="NCBIfam" id="TIGR00368">
    <property type="entry name" value="YifB family Mg chelatase-like AAA ATPase"/>
    <property type="match status" value="1"/>
</dbReference>
<name>A0A0F9NSC2_9ZZZZ</name>
<dbReference type="Pfam" id="PF01078">
    <property type="entry name" value="Mg_chelatase"/>
    <property type="match status" value="1"/>
</dbReference>
<evidence type="ECO:0000313" key="3">
    <source>
        <dbReference type="EMBL" id="KKM84207.1"/>
    </source>
</evidence>
<dbReference type="AlphaFoldDB" id="A0A0F9NSC2"/>
<dbReference type="InterPro" id="IPR014721">
    <property type="entry name" value="Ribsml_uS5_D2-typ_fold_subgr"/>
</dbReference>
<dbReference type="PANTHER" id="PTHR32039">
    <property type="entry name" value="MAGNESIUM-CHELATASE SUBUNIT CHLI"/>
    <property type="match status" value="1"/>
</dbReference>
<protein>
    <recommendedName>
        <fullName evidence="2">AAA+ ATPase domain-containing protein</fullName>
    </recommendedName>
</protein>
<dbReference type="InterPro" id="IPR020568">
    <property type="entry name" value="Ribosomal_Su5_D2-typ_SF"/>
</dbReference>
<organism evidence="3">
    <name type="scientific">marine sediment metagenome</name>
    <dbReference type="NCBI Taxonomy" id="412755"/>
    <lineage>
        <taxon>unclassified sequences</taxon>
        <taxon>metagenomes</taxon>
        <taxon>ecological metagenomes</taxon>
    </lineage>
</organism>
<dbReference type="Pfam" id="PF13541">
    <property type="entry name" value="ChlI"/>
    <property type="match status" value="1"/>
</dbReference>
<evidence type="ECO:0000256" key="1">
    <source>
        <dbReference type="ARBA" id="ARBA00006354"/>
    </source>
</evidence>
<comment type="similarity">
    <text evidence="1">Belongs to the Mg-chelatase subunits D/I family. ComM subfamily.</text>
</comment>
<dbReference type="Pfam" id="PF13335">
    <property type="entry name" value="Mg_chelatase_C"/>
    <property type="match status" value="1"/>
</dbReference>
<dbReference type="InterPro" id="IPR027417">
    <property type="entry name" value="P-loop_NTPase"/>
</dbReference>
<dbReference type="PANTHER" id="PTHR32039:SF7">
    <property type="entry name" value="COMPETENCE PROTEIN COMM"/>
    <property type="match status" value="1"/>
</dbReference>
<dbReference type="Gene3D" id="3.30.230.10">
    <property type="match status" value="1"/>
</dbReference>
<accession>A0A0F9NSC2</accession>
<proteinExistence type="inferred from homology"/>
<dbReference type="InterPro" id="IPR025158">
    <property type="entry name" value="Mg_chelat-rel_C"/>
</dbReference>
<evidence type="ECO:0000259" key="2">
    <source>
        <dbReference type="SMART" id="SM00382"/>
    </source>
</evidence>
<dbReference type="Gene3D" id="3.40.50.300">
    <property type="entry name" value="P-loop containing nucleotide triphosphate hydrolases"/>
    <property type="match status" value="1"/>
</dbReference>
<dbReference type="InterPro" id="IPR003593">
    <property type="entry name" value="AAA+_ATPase"/>
</dbReference>